<feature type="domain" description="Peptidase M1 membrane alanine aminopeptidase" evidence="12">
    <location>
        <begin position="239"/>
        <end position="438"/>
    </location>
</feature>
<dbReference type="SUPFAM" id="SSF55486">
    <property type="entry name" value="Metalloproteases ('zincins'), catalytic domain"/>
    <property type="match status" value="1"/>
</dbReference>
<evidence type="ECO:0000313" key="14">
    <source>
        <dbReference type="EMBL" id="MDR6967433.1"/>
    </source>
</evidence>
<evidence type="ECO:0000256" key="3">
    <source>
        <dbReference type="ARBA" id="ARBA00010136"/>
    </source>
</evidence>
<name>A0ABU1TPT8_9FLAO</name>
<comment type="cofactor">
    <cofactor evidence="2">
        <name>Zn(2+)</name>
        <dbReference type="ChEBI" id="CHEBI:29105"/>
    </cofactor>
</comment>
<dbReference type="CDD" id="cd09603">
    <property type="entry name" value="M1_APN_like"/>
    <property type="match status" value="1"/>
</dbReference>
<dbReference type="EC" id="3.4.11.2" evidence="4"/>
<sequence length="702" mass="82548">MMKQLLFFILFSPSFLFSQQIKYVDFKTVDAIISVNPIEKSVSGSVNYTFEVLSKIDTIRIDAKNMNFEKIKINNKICNFKNSTKELLLFEGFKKGENTVSFNYKATPKQTMYFVGEGENMQIWTQGQGKYTSHWFPSFDDMNEKVIFNMTIISDKKYEVVSNGLYSPIDNRTGNQFSFNSNGTDKVSFFSMKKPMSSYLLMLAIGKFEKQTLTSASGTPLENYISPEDVSKFEPTYRYTKQIFDFFEKEIGVNYPWEIYRQIPAKDFLYGGMENTTSTIFSQYYVVDETGFNDLTYINVNAHELAHQWFGDMITATSGKHHWLQEGFATYYALLAEKELFGEDHFNWEMYEIAERLQQASKTDTIPILNEKASSLSFYQKGAWALHVLRENVGHKDFQKAVKNYLKKYGFKNVNTDDFLSEINKVSKYDTKKFQQVWLESPVFQVKEAMAILNKNKFIQKYFEVSELKDVPFAEKRNQIEILLKSDVFYPIKEEIIYQLQDLSYEEKADFLKIAMQTKDFKTRQAIAKTMRKVPVDFKAEYETLLDDDSYITKEIAMNVYFSEFPENQKWLLDKTKTWVGFNDKNLRVLWLTLALRAKDYQQESKVQFYEELLQYASPNYESTLRQNALTKLLYLDKNDINPMKFLVNGLVSHRWQFSKYARDNIRALLKSDRHRTYFASIIPELPENEQFQLNRLLNEKI</sequence>
<dbReference type="PANTHER" id="PTHR11533:SF174">
    <property type="entry name" value="PUROMYCIN-SENSITIVE AMINOPEPTIDASE-RELATED"/>
    <property type="match status" value="1"/>
</dbReference>
<comment type="caution">
    <text evidence="14">The sequence shown here is derived from an EMBL/GenBank/DDBJ whole genome shotgun (WGS) entry which is preliminary data.</text>
</comment>
<dbReference type="PRINTS" id="PR00756">
    <property type="entry name" value="ALADIPTASE"/>
</dbReference>
<dbReference type="Pfam" id="PF17900">
    <property type="entry name" value="Peptidase_M1_N"/>
    <property type="match status" value="1"/>
</dbReference>
<dbReference type="InterPro" id="IPR027268">
    <property type="entry name" value="Peptidase_M4/M1_CTD_sf"/>
</dbReference>
<dbReference type="InterPro" id="IPR001930">
    <property type="entry name" value="Peptidase_M1"/>
</dbReference>
<evidence type="ECO:0000256" key="10">
    <source>
        <dbReference type="ARBA" id="ARBA00022833"/>
    </source>
</evidence>
<evidence type="ECO:0000256" key="2">
    <source>
        <dbReference type="ARBA" id="ARBA00001947"/>
    </source>
</evidence>
<dbReference type="Proteomes" id="UP001255185">
    <property type="component" value="Unassembled WGS sequence"/>
</dbReference>
<proteinExistence type="inferred from homology"/>
<keyword evidence="6 14" id="KW-0031">Aminopeptidase</keyword>
<dbReference type="InterPro" id="IPR042097">
    <property type="entry name" value="Aminopeptidase_N-like_N_sf"/>
</dbReference>
<evidence type="ECO:0000313" key="15">
    <source>
        <dbReference type="Proteomes" id="UP001255185"/>
    </source>
</evidence>
<dbReference type="InterPro" id="IPR014782">
    <property type="entry name" value="Peptidase_M1_dom"/>
</dbReference>
<evidence type="ECO:0000259" key="13">
    <source>
        <dbReference type="Pfam" id="PF17900"/>
    </source>
</evidence>
<dbReference type="Pfam" id="PF01433">
    <property type="entry name" value="Peptidase_M1"/>
    <property type="match status" value="1"/>
</dbReference>
<organism evidence="14 15">
    <name type="scientific">Flavobacterium arsenatis</name>
    <dbReference type="NCBI Taxonomy" id="1484332"/>
    <lineage>
        <taxon>Bacteria</taxon>
        <taxon>Pseudomonadati</taxon>
        <taxon>Bacteroidota</taxon>
        <taxon>Flavobacteriia</taxon>
        <taxon>Flavobacteriales</taxon>
        <taxon>Flavobacteriaceae</taxon>
        <taxon>Flavobacterium</taxon>
    </lineage>
</organism>
<reference evidence="14 15" key="1">
    <citation type="submission" date="2023-07" db="EMBL/GenBank/DDBJ databases">
        <title>Sorghum-associated microbial communities from plants grown in Nebraska, USA.</title>
        <authorList>
            <person name="Schachtman D."/>
        </authorList>
    </citation>
    <scope>NUCLEOTIDE SEQUENCE [LARGE SCALE GENOMIC DNA]</scope>
    <source>
        <strain evidence="14 15">3773</strain>
    </source>
</reference>
<gene>
    <name evidence="14" type="ORF">J2X31_001444</name>
</gene>
<evidence type="ECO:0000259" key="12">
    <source>
        <dbReference type="Pfam" id="PF01433"/>
    </source>
</evidence>
<dbReference type="Gene3D" id="1.10.390.10">
    <property type="entry name" value="Neutral Protease Domain 2"/>
    <property type="match status" value="1"/>
</dbReference>
<evidence type="ECO:0000256" key="1">
    <source>
        <dbReference type="ARBA" id="ARBA00000098"/>
    </source>
</evidence>
<evidence type="ECO:0000256" key="5">
    <source>
        <dbReference type="ARBA" id="ARBA00015611"/>
    </source>
</evidence>
<dbReference type="RefSeq" id="WP_310025570.1">
    <property type="nucleotide sequence ID" value="NZ_JAVDVI010000005.1"/>
</dbReference>
<comment type="similarity">
    <text evidence="3">Belongs to the peptidase M1 family.</text>
</comment>
<evidence type="ECO:0000256" key="6">
    <source>
        <dbReference type="ARBA" id="ARBA00022438"/>
    </source>
</evidence>
<keyword evidence="8" id="KW-0479">Metal-binding</keyword>
<dbReference type="InterPro" id="IPR045357">
    <property type="entry name" value="Aminopeptidase_N-like_N"/>
</dbReference>
<dbReference type="InterPro" id="IPR050344">
    <property type="entry name" value="Peptidase_M1_aminopeptidases"/>
</dbReference>
<feature type="domain" description="Aminopeptidase N-like N-terminal" evidence="13">
    <location>
        <begin position="33"/>
        <end position="200"/>
    </location>
</feature>
<accession>A0ABU1TPT8</accession>
<keyword evidence="11" id="KW-0482">Metalloprotease</keyword>
<evidence type="ECO:0000256" key="7">
    <source>
        <dbReference type="ARBA" id="ARBA00022670"/>
    </source>
</evidence>
<comment type="catalytic activity">
    <reaction evidence="1">
        <text>Release of an N-terminal amino acid, Xaa-|-Yaa- from a peptide, amide or arylamide. Xaa is preferably Ala, but may be most amino acids including Pro (slow action). When a terminal hydrophobic residue is followed by a prolyl residue, the two may be released as an intact Xaa-Pro dipeptide.</text>
        <dbReference type="EC" id="3.4.11.2"/>
    </reaction>
</comment>
<dbReference type="SUPFAM" id="SSF63737">
    <property type="entry name" value="Leukotriene A4 hydrolase N-terminal domain"/>
    <property type="match status" value="1"/>
</dbReference>
<keyword evidence="15" id="KW-1185">Reference proteome</keyword>
<dbReference type="PANTHER" id="PTHR11533">
    <property type="entry name" value="PROTEASE M1 ZINC METALLOPROTEASE"/>
    <property type="match status" value="1"/>
</dbReference>
<protein>
    <recommendedName>
        <fullName evidence="5">Aminopeptidase N</fullName>
        <ecNumber evidence="4">3.4.11.2</ecNumber>
    </recommendedName>
</protein>
<evidence type="ECO:0000256" key="11">
    <source>
        <dbReference type="ARBA" id="ARBA00023049"/>
    </source>
</evidence>
<evidence type="ECO:0000256" key="4">
    <source>
        <dbReference type="ARBA" id="ARBA00012564"/>
    </source>
</evidence>
<dbReference type="GO" id="GO:0016285">
    <property type="term" value="F:alanyl aminopeptidase activity"/>
    <property type="evidence" value="ECO:0007669"/>
    <property type="project" value="UniProtKB-EC"/>
</dbReference>
<keyword evidence="10" id="KW-0862">Zinc</keyword>
<dbReference type="Gene3D" id="2.60.40.1730">
    <property type="entry name" value="tricorn interacting facor f3 domain"/>
    <property type="match status" value="1"/>
</dbReference>
<keyword evidence="9 14" id="KW-0378">Hydrolase</keyword>
<dbReference type="EMBL" id="JAVDVI010000005">
    <property type="protein sequence ID" value="MDR6967433.1"/>
    <property type="molecule type" value="Genomic_DNA"/>
</dbReference>
<evidence type="ECO:0000256" key="8">
    <source>
        <dbReference type="ARBA" id="ARBA00022723"/>
    </source>
</evidence>
<evidence type="ECO:0000256" key="9">
    <source>
        <dbReference type="ARBA" id="ARBA00022801"/>
    </source>
</evidence>
<keyword evidence="7" id="KW-0645">Protease</keyword>